<dbReference type="InterPro" id="IPR009081">
    <property type="entry name" value="PP-bd_ACP"/>
</dbReference>
<dbReference type="InterPro" id="IPR001242">
    <property type="entry name" value="Condensation_dom"/>
</dbReference>
<feature type="region of interest" description="Disordered" evidence="4">
    <location>
        <begin position="1"/>
        <end position="37"/>
    </location>
</feature>
<keyword evidence="7" id="KW-1185">Reference proteome</keyword>
<feature type="domain" description="Carrier" evidence="5">
    <location>
        <begin position="783"/>
        <end position="861"/>
    </location>
</feature>
<evidence type="ECO:0000256" key="3">
    <source>
        <dbReference type="ARBA" id="ARBA00022598"/>
    </source>
</evidence>
<dbReference type="GO" id="GO:0005737">
    <property type="term" value="C:cytoplasm"/>
    <property type="evidence" value="ECO:0007669"/>
    <property type="project" value="TreeGrafter"/>
</dbReference>
<evidence type="ECO:0000259" key="5">
    <source>
        <dbReference type="PROSITE" id="PS50075"/>
    </source>
</evidence>
<feature type="compositionally biased region" description="Low complexity" evidence="4">
    <location>
        <begin position="2950"/>
        <end position="2967"/>
    </location>
</feature>
<dbReference type="InterPro" id="IPR020806">
    <property type="entry name" value="PKS_PP-bd"/>
</dbReference>
<gene>
    <name evidence="6" type="ORF">EXIGLDRAFT_737265</name>
</gene>
<name>A0A165J375_EXIGL</name>
<dbReference type="InterPro" id="IPR023213">
    <property type="entry name" value="CAT-like_dom_sf"/>
</dbReference>
<dbReference type="FunCoup" id="A0A165J375">
    <property type="interactions" value="356"/>
</dbReference>
<dbReference type="Pfam" id="PF00501">
    <property type="entry name" value="AMP-binding"/>
    <property type="match status" value="2"/>
</dbReference>
<dbReference type="InterPro" id="IPR000873">
    <property type="entry name" value="AMP-dep_synth/lig_dom"/>
</dbReference>
<dbReference type="GO" id="GO:0016874">
    <property type="term" value="F:ligase activity"/>
    <property type="evidence" value="ECO:0007669"/>
    <property type="project" value="UniProtKB-KW"/>
</dbReference>
<dbReference type="PANTHER" id="PTHR45527:SF2">
    <property type="entry name" value="FERRICROCIN SYNTHETASE (NONRIBOSOMAL PEPTIDE SIDEROPHORE SYNTHASE ) (EUROFUNG)"/>
    <property type="match status" value="1"/>
</dbReference>
<feature type="domain" description="Carrier" evidence="5">
    <location>
        <begin position="1880"/>
        <end position="1956"/>
    </location>
</feature>
<dbReference type="Gene3D" id="3.40.50.12780">
    <property type="entry name" value="N-terminal domain of ligase-like"/>
    <property type="match status" value="2"/>
</dbReference>
<protein>
    <submittedName>
        <fullName evidence="6">Acetyl-CoA synthetase-like protein</fullName>
    </submittedName>
</protein>
<dbReference type="InterPro" id="IPR020845">
    <property type="entry name" value="AMP-binding_CS"/>
</dbReference>
<dbReference type="Gene3D" id="3.30.559.30">
    <property type="entry name" value="Nonribosomal peptide synthetase, condensation domain"/>
    <property type="match status" value="4"/>
</dbReference>
<dbReference type="SMART" id="SM00823">
    <property type="entry name" value="PKS_PP"/>
    <property type="match status" value="4"/>
</dbReference>
<feature type="domain" description="Carrier" evidence="5">
    <location>
        <begin position="2976"/>
        <end position="3049"/>
    </location>
</feature>
<accession>A0A165J375</accession>
<dbReference type="GO" id="GO:0010106">
    <property type="term" value="P:cellular response to iron ion starvation"/>
    <property type="evidence" value="ECO:0007669"/>
    <property type="project" value="UniProtKB-ARBA"/>
</dbReference>
<feature type="domain" description="Carrier" evidence="5">
    <location>
        <begin position="2415"/>
        <end position="2488"/>
    </location>
</feature>
<dbReference type="InterPro" id="IPR006162">
    <property type="entry name" value="Ppantetheine_attach_site"/>
</dbReference>
<dbReference type="Pfam" id="PF00668">
    <property type="entry name" value="Condensation"/>
    <property type="match status" value="4"/>
</dbReference>
<dbReference type="Gene3D" id="1.10.1200.10">
    <property type="entry name" value="ACP-like"/>
    <property type="match status" value="4"/>
</dbReference>
<dbReference type="OrthoDB" id="416786at2759"/>
<keyword evidence="1" id="KW-0596">Phosphopantetheine</keyword>
<dbReference type="InParanoid" id="A0A165J375"/>
<reference evidence="6 7" key="1">
    <citation type="journal article" date="2016" name="Mol. Biol. Evol.">
        <title>Comparative Genomics of Early-Diverging Mushroom-Forming Fungi Provides Insights into the Origins of Lignocellulose Decay Capabilities.</title>
        <authorList>
            <person name="Nagy L.G."/>
            <person name="Riley R."/>
            <person name="Tritt A."/>
            <person name="Adam C."/>
            <person name="Daum C."/>
            <person name="Floudas D."/>
            <person name="Sun H."/>
            <person name="Yadav J.S."/>
            <person name="Pangilinan J."/>
            <person name="Larsson K.H."/>
            <person name="Matsuura K."/>
            <person name="Barry K."/>
            <person name="Labutti K."/>
            <person name="Kuo R."/>
            <person name="Ohm R.A."/>
            <person name="Bhattacharya S.S."/>
            <person name="Shirouzu T."/>
            <person name="Yoshinaga Y."/>
            <person name="Martin F.M."/>
            <person name="Grigoriev I.V."/>
            <person name="Hibbett D.S."/>
        </authorList>
    </citation>
    <scope>NUCLEOTIDE SEQUENCE [LARGE SCALE GENOMIC DNA]</scope>
    <source>
        <strain evidence="6 7">HHB12029</strain>
    </source>
</reference>
<dbReference type="InterPro" id="IPR045851">
    <property type="entry name" value="AMP-bd_C_sf"/>
</dbReference>
<evidence type="ECO:0000313" key="6">
    <source>
        <dbReference type="EMBL" id="KZV94267.1"/>
    </source>
</evidence>
<dbReference type="PROSITE" id="PS50075">
    <property type="entry name" value="CARRIER"/>
    <property type="match status" value="4"/>
</dbReference>
<dbReference type="PANTHER" id="PTHR45527">
    <property type="entry name" value="NONRIBOSOMAL PEPTIDE SYNTHETASE"/>
    <property type="match status" value="1"/>
</dbReference>
<dbReference type="GO" id="GO:0031177">
    <property type="term" value="F:phosphopantetheine binding"/>
    <property type="evidence" value="ECO:0007669"/>
    <property type="project" value="InterPro"/>
</dbReference>
<dbReference type="CDD" id="cd19542">
    <property type="entry name" value="CT_NRPS-like"/>
    <property type="match status" value="1"/>
</dbReference>
<dbReference type="SMART" id="SM01294">
    <property type="entry name" value="PKS_PP_betabranch"/>
    <property type="match status" value="1"/>
</dbReference>
<dbReference type="PROSITE" id="PS00455">
    <property type="entry name" value="AMP_BINDING"/>
    <property type="match status" value="2"/>
</dbReference>
<sequence>MTTAADAADHGQSKPNTPAADEIVGAGQDETNSIGDKDIDKLEFWRTKVEGWTPESFPDLTGLRARAKGTERGSVAIPVEREISRAVLETGWSFLLHMYAEAENPDVVFGVTGGGLRRVTAEEAARMSSSEVVHKFEEDTETEKLFLPFALDGPEFEFDTFVGACEDVTKFAACVSLDADGKKLHMNFTPHVLTAAAATCVLEQLSDVVDFLLASPNAPFLDAVQGIRPELQAALNPRPEKFVVPETELLHSAFERNARDHPDKLALWFKDESGGEDVKWSYAELDAKATKLARAIQKAAGKAGVVDCAVPLCMEKTPALYVAILGALKAGGAWCPIDPAFPPLRKRDLLTRCGGRVVVVRTASEREQLIADEALPVEREVTVLAVDEVLAAPDDESDTEVECGARANTLAYLIWTSGTTGAPKGVPIEHSAAVQSIAALHRDIPYDPLLDVRCIQFSAFTFDVSVQDFFYTWGAPAGTLCSASRSLLLGLFPELCNAFEITHAFLTPAFMATTSLEACKTIKTLTSIGEKLPDAVADAWCAEGVVSVNTYGPAESTIVSTVRTWTPNEGTKAHNVGRPLSTISCFAVKEDRVLPRGAAGELAIGGYQNARGYLAQPDKTAAKFVDHPVAGKVYLTGDVVRILHDGSIEFVGRTDDLVKLGGVRVELSEISALISTSEPKPSWGPVATLQLSRPDRPQNVICAFVACKTATDAEAVEVANDAKERAIKTLPSYMVPNVFLVVPRIPTTPSNKIDRAALKTVYASIDLAKWESLLSASSSTTSTDEDETVQKIKEVVAALTGAPLEVVGADTPLNALGVDSIRAIQLAARIRALNLGRELAVLDVLEHPTARLLAAFLKSSSTDVSSEDEQAIRRLEAFNELWLPRIREQLGEGVQDVYPCLPLQEGMLSEQALHHRAYWSHTALVLRPAVDAEKLHETWGAMARAYEMLRTGFVMPSTNDSGDVTFVQVLYTPDALTIDWSEMCGDALKAMAAARAEEVMSAAVGSSRPPWALTLLKAGSERMLLFSAHHSIYDADTISFLLADAAALYAGTTKDLPSRPPLRDVLASLLPSPEDIEEAQRAWTAHLAPFADPEPHALPDLTGSGKRAKTGHISSRRTLTTLPDTANVGDLARLAWALVLGAYTESPEGRVVFGETLSARRRELSRALGPLLSVVPVALDVGPSRTAREVLKTLAETTRGAAGVSVGVYREALKRAREKSAWEAMFVLHPELEDDVAGAEGALWEVVRDAVPLYVEHGWALNVELRGGRVELDLWADSALISQQQLTLLVEQVDVTITALAERPDIPFATLFSSYLPKHLLSYSEPDTPQTILDAPDFPPTRWLEHYAQEHPDWTAAIVASRIEDDGADIRSWTYAELDQAANRVAHFILSKGLKKTTIAFCVGKTLEAYAYQIGIFKTGNCYLPIEEDLPPARKALLVKDSAAAMVFTTTEQAGNFEDVPDGVHVVIVDSRAHLDELACQPATAPSVDYDRHAPGYLLYTSGSTGMPKGVLVSHGNLVSFIECFYELVNKHCPLAPFAGKGRFLGRTSIAFDVHLLEIFAAFRFGMATATAPRQIILADLGNTLRHLRISHSCLVPSLLERSGLVPSDVPELRWASVGGEKISARIIEVWGGDPGGMVLFNAYGPTEVTIGCSMARVTAISSPRDIGRIFDGNQAHVFRPGTEELTLRGQPGELCVSGDLVGIGYLNRPDAKGFLRMNDGKMLYRTGDMVRLMVDDTLEYLGRSDDQTKIRGQRLELAEVSECIRASSNGSLAVASLVAQHPSLKRDLLLSFVSHVSRAPKDNDELPVILLSEGELCQRLLFACRERLPSFMVPDLIIAVDFVPLALISRKIDAKLLRRTFGEASMDALIGGGTTQPQRAMTEREARVRDVILSMLPARLEEVTYLTTTLQLGLDSLGAIRLAARLAAAGLAVPVAFLAKGPSVEAIAHRSSSSTTHGVDDQRARLRHDMDVLNRRVRSILPSAMKVDAVLPTLPLQESLVARCLDASVPLYVNHQLFLLDPKYSATVRGHLLAAVEENEILRTCFVTVDNTIAQVVLSPGSSEHLVSIKVVDDGVDVQAEIRATYDTVARDIIDNISVVPPLRATLWQTQQDTYLSLSMHHAIYDGESLPMLLQEIESRILGSHTITRTPFKDVVEFVAMQSLDEARKFYESYMKDASPQPELPGVDDPWQHQSFELVHNLSLAEIGETARAAGISVHAFTQAAYAAALAEYLRVADIVIGVVLSGRTVSVPACDTVLGPCITTVPIRVQLAPSNNIAAVAGVLQSDTEAVLTHQHTPLQLIQRWTDSSRPLFDTLFSFTRNIRTSSHSEVWRELPGAFAIDYPFAMEFEASEEHNSLRLTAVFCQEISPADAERIVRRTAAFLADPALIPSRSNGTSSSRPVTTQYDETIWDDREEAIRACVADVCGVPASAVTKNIAFLRLGVDSITGIRLSQRLRSLGLRVRSADILRFPSVGALARFLSETDQSQTREVDPTVTFIKSSEQLLADLGSNLPTVTSKDGILNVYPTTALQTAMLTSTLASGGTLYVVAHPFELEEFVDLPRLRSAWLDVVRRTEVLRTTFHEGSDHAWIAAVHSDVHLRWSESSCRDDKVPLAVRSIAGQSSIREPSDFETPLYHVHIIVTPTRTLMVLVIHHALYDGTSLLYMLQDVKVAYHGIDPQPRPQFSAALPFILHRPHDAVDFWRQRLSGYTAVKCPSGNPDAAAILCERRSALRTEVIEQATQAMETTVQAAALLAWAKVYASFVGSRDVVFGHVISGRSIPLDGALLAAGPLFNTIPVRVTRGNDAETNEEVARGIHISHALAEPYQHTPLREIQNAWRQGSGSKLFDALFVFQRVEQDDNNSHSDIMRPYVSGDDLYEPEYALNAEVEYTADHLILRLGCARGTLNEGELSALLDAMDSALADIVEHPHQSAVQLPAGLKSLPPVSTSSDAASTTGSSTVVDESSADPQFTADEAVLREVVTEIAQVALERLGPRTPFYTVGIDSISALQIVARARRKGLELAISDVLSGMHVQGACKARNARLASAARQPATADAEVPLDVRDRVLLHLGRAAEDVEAVLPVLPGQRHHLAAWLEAGRTFYELPFAYSAPKPLDPARLEWAWNALRKTHPILRTTFAATSATDVYQVVFRDTAPTPAYAYKFVQSSASVDAAVKAQIMDDMEHPSDAYSPPVRARHIRAGDEDAFVLMIHHSLYDAWSLPLLMADLCRLYEGEAPSSNADFPALVRHIASHEDKASDEKYWAKYLHGARPTLLKGEEGAPRDAFSFIQGVFSDADELAQACNQRDVSLPTLLIVCLARTLAQSSHLSNASSFVLGLFQTGRSSSFENIERVAGPTLTLLPLSVPLDGVKEAVGDVQQALATRSAHEQVDVADIARWIGVNGPLFNVYVNVLWHSDRIWDQESDVLKRMDVGDATDFAPKGPIAGKTAVDMIDITSIPKESVNIDIALNPKTNAVDLGIRCEGALMSVNAIERLVEGFTTQVRQALKEVMSAE</sequence>
<dbReference type="GO" id="GO:0031169">
    <property type="term" value="P:ferrichrome biosynthetic process"/>
    <property type="evidence" value="ECO:0007669"/>
    <property type="project" value="UniProtKB-ARBA"/>
</dbReference>
<evidence type="ECO:0000256" key="4">
    <source>
        <dbReference type="SAM" id="MobiDB-lite"/>
    </source>
</evidence>
<dbReference type="Gene3D" id="3.30.559.10">
    <property type="entry name" value="Chloramphenicol acetyltransferase-like domain"/>
    <property type="match status" value="4"/>
</dbReference>
<dbReference type="InterPro" id="IPR042099">
    <property type="entry name" value="ANL_N_sf"/>
</dbReference>
<feature type="region of interest" description="Disordered" evidence="4">
    <location>
        <begin position="2949"/>
        <end position="2970"/>
    </location>
</feature>
<evidence type="ECO:0000256" key="1">
    <source>
        <dbReference type="ARBA" id="ARBA00022450"/>
    </source>
</evidence>
<keyword evidence="2" id="KW-0597">Phosphoprotein</keyword>
<dbReference type="GO" id="GO:0043041">
    <property type="term" value="P:amino acid activation for nonribosomal peptide biosynthetic process"/>
    <property type="evidence" value="ECO:0007669"/>
    <property type="project" value="TreeGrafter"/>
</dbReference>
<dbReference type="CDD" id="cd05918">
    <property type="entry name" value="A_NRPS_SidN3_like"/>
    <property type="match status" value="1"/>
</dbReference>
<organism evidence="6 7">
    <name type="scientific">Exidia glandulosa HHB12029</name>
    <dbReference type="NCBI Taxonomy" id="1314781"/>
    <lineage>
        <taxon>Eukaryota</taxon>
        <taxon>Fungi</taxon>
        <taxon>Dikarya</taxon>
        <taxon>Basidiomycota</taxon>
        <taxon>Agaricomycotina</taxon>
        <taxon>Agaricomycetes</taxon>
        <taxon>Auriculariales</taxon>
        <taxon>Exidiaceae</taxon>
        <taxon>Exidia</taxon>
    </lineage>
</organism>
<dbReference type="FunFam" id="3.30.300.30:FF:000033">
    <property type="entry name" value="Nonribosomal siderophore peptide synthase SidC"/>
    <property type="match status" value="1"/>
</dbReference>
<dbReference type="FunFam" id="3.40.50.12780:FF:000024">
    <property type="entry name" value="Nonribosomal siderophore peptide synthase SidC"/>
    <property type="match status" value="2"/>
</dbReference>
<dbReference type="InterPro" id="IPR036736">
    <property type="entry name" value="ACP-like_sf"/>
</dbReference>
<keyword evidence="3" id="KW-0436">Ligase</keyword>
<dbReference type="Gene3D" id="3.30.300.30">
    <property type="match status" value="2"/>
</dbReference>
<dbReference type="SUPFAM" id="SSF52777">
    <property type="entry name" value="CoA-dependent acyltransferases"/>
    <property type="match status" value="8"/>
</dbReference>
<evidence type="ECO:0000313" key="7">
    <source>
        <dbReference type="Proteomes" id="UP000077266"/>
    </source>
</evidence>
<dbReference type="Proteomes" id="UP000077266">
    <property type="component" value="Unassembled WGS sequence"/>
</dbReference>
<dbReference type="EMBL" id="KV425976">
    <property type="protein sequence ID" value="KZV94267.1"/>
    <property type="molecule type" value="Genomic_DNA"/>
</dbReference>
<dbReference type="SUPFAM" id="SSF56801">
    <property type="entry name" value="Acetyl-CoA synthetase-like"/>
    <property type="match status" value="2"/>
</dbReference>
<dbReference type="PROSITE" id="PS00012">
    <property type="entry name" value="PHOSPHOPANTETHEINE"/>
    <property type="match status" value="4"/>
</dbReference>
<evidence type="ECO:0000256" key="2">
    <source>
        <dbReference type="ARBA" id="ARBA00022553"/>
    </source>
</evidence>
<dbReference type="SUPFAM" id="SSF47336">
    <property type="entry name" value="ACP-like"/>
    <property type="match status" value="4"/>
</dbReference>
<dbReference type="Pfam" id="PF00550">
    <property type="entry name" value="PP-binding"/>
    <property type="match status" value="4"/>
</dbReference>
<proteinExistence type="predicted"/>
<dbReference type="STRING" id="1314781.A0A165J375"/>